<dbReference type="PROSITE" id="PS50943">
    <property type="entry name" value="HTH_CROC1"/>
    <property type="match status" value="1"/>
</dbReference>
<proteinExistence type="predicted"/>
<dbReference type="GO" id="GO:0003677">
    <property type="term" value="F:DNA binding"/>
    <property type="evidence" value="ECO:0007669"/>
    <property type="project" value="InterPro"/>
</dbReference>
<name>A0A150U345_SORCE</name>
<reference evidence="2 3" key="1">
    <citation type="submission" date="2014-02" db="EMBL/GenBank/DDBJ databases">
        <title>The small core and large imbalanced accessory genome model reveals a collaborative survival strategy of Sorangium cellulosum strains in nature.</title>
        <authorList>
            <person name="Han K."/>
            <person name="Peng R."/>
            <person name="Blom J."/>
            <person name="Li Y.-Z."/>
        </authorList>
    </citation>
    <scope>NUCLEOTIDE SEQUENCE [LARGE SCALE GENOMIC DNA]</scope>
    <source>
        <strain evidence="2 3">So0007-03</strain>
    </source>
</reference>
<evidence type="ECO:0000313" key="2">
    <source>
        <dbReference type="EMBL" id="KYG11244.1"/>
    </source>
</evidence>
<comment type="caution">
    <text evidence="2">The sequence shown here is derived from an EMBL/GenBank/DDBJ whole genome shotgun (WGS) entry which is preliminary data.</text>
</comment>
<dbReference type="CDD" id="cd00093">
    <property type="entry name" value="HTH_XRE"/>
    <property type="match status" value="1"/>
</dbReference>
<sequence>MTRDWTRTTLGDRVQYLAEREGVSLNKLGARAGLGSGAVSRLSRDHGPLNRSPETLDKLARACGVSVEWLTYGRGDPGLRGVPEPPEPFPHRSQACEIARDGGLDEEAVREVEALPKQEVRAILGPRWAHVADPPVLWWLRQIESRVVLHRVHA</sequence>
<dbReference type="InterPro" id="IPR010982">
    <property type="entry name" value="Lambda_DNA-bd_dom_sf"/>
</dbReference>
<evidence type="ECO:0000313" key="3">
    <source>
        <dbReference type="Proteomes" id="UP000075502"/>
    </source>
</evidence>
<gene>
    <name evidence="2" type="ORF">BE21_08235</name>
</gene>
<dbReference type="Gene3D" id="1.10.260.40">
    <property type="entry name" value="lambda repressor-like DNA-binding domains"/>
    <property type="match status" value="1"/>
</dbReference>
<dbReference type="EMBL" id="JEME01000088">
    <property type="protein sequence ID" value="KYG11244.1"/>
    <property type="molecule type" value="Genomic_DNA"/>
</dbReference>
<accession>A0A150U345</accession>
<dbReference type="AlphaFoldDB" id="A0A150U345"/>
<evidence type="ECO:0000259" key="1">
    <source>
        <dbReference type="PROSITE" id="PS50943"/>
    </source>
</evidence>
<dbReference type="SMART" id="SM00530">
    <property type="entry name" value="HTH_XRE"/>
    <property type="match status" value="1"/>
</dbReference>
<dbReference type="InterPro" id="IPR001387">
    <property type="entry name" value="Cro/C1-type_HTH"/>
</dbReference>
<dbReference type="Proteomes" id="UP000075502">
    <property type="component" value="Unassembled WGS sequence"/>
</dbReference>
<organism evidence="2 3">
    <name type="scientific">Sorangium cellulosum</name>
    <name type="common">Polyangium cellulosum</name>
    <dbReference type="NCBI Taxonomy" id="56"/>
    <lineage>
        <taxon>Bacteria</taxon>
        <taxon>Pseudomonadati</taxon>
        <taxon>Myxococcota</taxon>
        <taxon>Polyangia</taxon>
        <taxon>Polyangiales</taxon>
        <taxon>Polyangiaceae</taxon>
        <taxon>Sorangium</taxon>
    </lineage>
</organism>
<feature type="domain" description="HTH cro/C1-type" evidence="1">
    <location>
        <begin position="52"/>
        <end position="70"/>
    </location>
</feature>
<dbReference type="SUPFAM" id="SSF47413">
    <property type="entry name" value="lambda repressor-like DNA-binding domains"/>
    <property type="match status" value="1"/>
</dbReference>
<protein>
    <recommendedName>
        <fullName evidence="1">HTH cro/C1-type domain-containing protein</fullName>
    </recommendedName>
</protein>